<feature type="compositionally biased region" description="Polar residues" evidence="1">
    <location>
        <begin position="58"/>
        <end position="67"/>
    </location>
</feature>
<dbReference type="AlphaFoldDB" id="A0A3P7IUX6"/>
<sequence>MGGANGIGTVTMQRPPIPTAPSGYEGDLVHSQTQPPPHQLQQSIPQYYTPNQPPPSSIPYQVQSSNGPPIYGGQPMQQQDPQMQHQVPPPMGPPPQAVVTVQQRGGGQFILPIPHPQMMAPQYIGQQVMPAGAQYPPGVYMQRPTVFVPRGDMGYAPVEQAQPVMVPMPFVVHQMPPNQSTEQSPSTSHLHARAFKKSRLFHGHLA</sequence>
<evidence type="ECO:0000313" key="2">
    <source>
        <dbReference type="EMBL" id="VDM70949.1"/>
    </source>
</evidence>
<keyword evidence="3" id="KW-1185">Reference proteome</keyword>
<evidence type="ECO:0000313" key="3">
    <source>
        <dbReference type="Proteomes" id="UP000270094"/>
    </source>
</evidence>
<protein>
    <submittedName>
        <fullName evidence="2">Uncharacterized protein</fullName>
    </submittedName>
</protein>
<dbReference type="EMBL" id="UYYB01018257">
    <property type="protein sequence ID" value="VDM70949.1"/>
    <property type="molecule type" value="Genomic_DNA"/>
</dbReference>
<dbReference type="OrthoDB" id="5873848at2759"/>
<evidence type="ECO:0000256" key="1">
    <source>
        <dbReference type="SAM" id="MobiDB-lite"/>
    </source>
</evidence>
<proteinExistence type="predicted"/>
<gene>
    <name evidence="2" type="ORF">SVUK_LOCUS5947</name>
</gene>
<feature type="compositionally biased region" description="Low complexity" evidence="1">
    <location>
        <begin position="72"/>
        <end position="86"/>
    </location>
</feature>
<organism evidence="2 3">
    <name type="scientific">Strongylus vulgaris</name>
    <name type="common">Blood worm</name>
    <dbReference type="NCBI Taxonomy" id="40348"/>
    <lineage>
        <taxon>Eukaryota</taxon>
        <taxon>Metazoa</taxon>
        <taxon>Ecdysozoa</taxon>
        <taxon>Nematoda</taxon>
        <taxon>Chromadorea</taxon>
        <taxon>Rhabditida</taxon>
        <taxon>Rhabditina</taxon>
        <taxon>Rhabditomorpha</taxon>
        <taxon>Strongyloidea</taxon>
        <taxon>Strongylidae</taxon>
        <taxon>Strongylus</taxon>
    </lineage>
</organism>
<feature type="compositionally biased region" description="Polar residues" evidence="1">
    <location>
        <begin position="39"/>
        <end position="50"/>
    </location>
</feature>
<name>A0A3P7IUX6_STRVU</name>
<feature type="region of interest" description="Disordered" evidence="1">
    <location>
        <begin position="1"/>
        <end position="95"/>
    </location>
</feature>
<dbReference type="Proteomes" id="UP000270094">
    <property type="component" value="Unassembled WGS sequence"/>
</dbReference>
<accession>A0A3P7IUX6</accession>
<reference evidence="2 3" key="1">
    <citation type="submission" date="2018-11" db="EMBL/GenBank/DDBJ databases">
        <authorList>
            <consortium name="Pathogen Informatics"/>
        </authorList>
    </citation>
    <scope>NUCLEOTIDE SEQUENCE [LARGE SCALE GENOMIC DNA]</scope>
</reference>